<protein>
    <submittedName>
        <fullName evidence="3">FAD-dependent oxidoreductase</fullName>
    </submittedName>
</protein>
<dbReference type="EMBL" id="QDKH01000001">
    <property type="protein sequence ID" value="PWC19578.1"/>
    <property type="molecule type" value="Genomic_DNA"/>
</dbReference>
<organism evidence="3 4">
    <name type="scientific">Brenneria corticis</name>
    <dbReference type="NCBI Taxonomy" id="2173106"/>
    <lineage>
        <taxon>Bacteria</taxon>
        <taxon>Pseudomonadati</taxon>
        <taxon>Pseudomonadota</taxon>
        <taxon>Gammaproteobacteria</taxon>
        <taxon>Enterobacterales</taxon>
        <taxon>Pectobacteriaceae</taxon>
        <taxon>Brenneria</taxon>
    </lineage>
</organism>
<dbReference type="Gene3D" id="3.50.50.60">
    <property type="entry name" value="FAD/NAD(P)-binding domain"/>
    <property type="match status" value="1"/>
</dbReference>
<accession>A0A2U1UD40</accession>
<keyword evidence="1" id="KW-0560">Oxidoreductase</keyword>
<name>A0A2U1UD40_9GAMM</name>
<sequence>MSQRYDVVVIGGGIVGHAIAYGLSQKKISVAVCDGGDGDFRASRGNFGLVWVQGKGLTCPPYNELSRLASAQWQDFAHGLQAKTGIDCGFRRPGGLNICLTPDALARAERAMRQLQQGSPRFSYQVWNAATLRQRVPAIAPRVAGAIYSPHDGHANPLLTLRALSQAFVQAGGRYFPAAPVSEIQRDAAGFILHTSRGELRAARVVLAAGLENTRLGAQVGLTIPIEPVRGQVMVTERLAPLIDYPSNMLRQTQEGTVMIGDSHEHVGLNSDTRPEILRGMAQRALTAFPALADARIVRTWGALRIMTPDGLPVYDTSASHPGAFAVTCHSGVTLAALHSTILPGWILGGKLDHLFEAFNVQRFALSPLAVG</sequence>
<feature type="domain" description="FAD dependent oxidoreductase" evidence="2">
    <location>
        <begin position="6"/>
        <end position="338"/>
    </location>
</feature>
<dbReference type="InterPro" id="IPR036188">
    <property type="entry name" value="FAD/NAD-bd_sf"/>
</dbReference>
<dbReference type="GO" id="GO:0016491">
    <property type="term" value="F:oxidoreductase activity"/>
    <property type="evidence" value="ECO:0007669"/>
    <property type="project" value="UniProtKB-KW"/>
</dbReference>
<dbReference type="Proteomes" id="UP000296159">
    <property type="component" value="Unassembled WGS sequence"/>
</dbReference>
<dbReference type="AlphaFoldDB" id="A0A2U1UD40"/>
<reference evidence="3 4" key="1">
    <citation type="submission" date="2018-04" db="EMBL/GenBank/DDBJ databases">
        <title>Brenneria corticis sp.nov.</title>
        <authorList>
            <person name="Li Y."/>
        </authorList>
    </citation>
    <scope>NUCLEOTIDE SEQUENCE [LARGE SCALE GENOMIC DNA]</scope>
    <source>
        <strain evidence="3 4">CFCC 11842</strain>
    </source>
</reference>
<dbReference type="RefSeq" id="WP_136164642.1">
    <property type="nucleotide sequence ID" value="NZ_KZ819071.1"/>
</dbReference>
<keyword evidence="4" id="KW-1185">Reference proteome</keyword>
<dbReference type="SUPFAM" id="SSF54373">
    <property type="entry name" value="FAD-linked reductases, C-terminal domain"/>
    <property type="match status" value="1"/>
</dbReference>
<gene>
    <name evidence="3" type="ORF">DDT56_00980</name>
</gene>
<dbReference type="PANTHER" id="PTHR13847">
    <property type="entry name" value="SARCOSINE DEHYDROGENASE-RELATED"/>
    <property type="match status" value="1"/>
</dbReference>
<proteinExistence type="predicted"/>
<dbReference type="Gene3D" id="3.30.9.10">
    <property type="entry name" value="D-Amino Acid Oxidase, subunit A, domain 2"/>
    <property type="match status" value="1"/>
</dbReference>
<dbReference type="Pfam" id="PF01266">
    <property type="entry name" value="DAO"/>
    <property type="match status" value="1"/>
</dbReference>
<dbReference type="GO" id="GO:0005737">
    <property type="term" value="C:cytoplasm"/>
    <property type="evidence" value="ECO:0007669"/>
    <property type="project" value="TreeGrafter"/>
</dbReference>
<evidence type="ECO:0000256" key="1">
    <source>
        <dbReference type="ARBA" id="ARBA00023002"/>
    </source>
</evidence>
<evidence type="ECO:0000259" key="2">
    <source>
        <dbReference type="Pfam" id="PF01266"/>
    </source>
</evidence>
<evidence type="ECO:0000313" key="4">
    <source>
        <dbReference type="Proteomes" id="UP000296159"/>
    </source>
</evidence>
<evidence type="ECO:0000313" key="3">
    <source>
        <dbReference type="EMBL" id="PWC19578.1"/>
    </source>
</evidence>
<dbReference type="SUPFAM" id="SSF51905">
    <property type="entry name" value="FAD/NAD(P)-binding domain"/>
    <property type="match status" value="1"/>
</dbReference>
<comment type="caution">
    <text evidence="3">The sequence shown here is derived from an EMBL/GenBank/DDBJ whole genome shotgun (WGS) entry which is preliminary data.</text>
</comment>
<dbReference type="InterPro" id="IPR006076">
    <property type="entry name" value="FAD-dep_OxRdtase"/>
</dbReference>